<proteinExistence type="predicted"/>
<dbReference type="Gene3D" id="3.40.50.300">
    <property type="entry name" value="P-loop containing nucleotide triphosphate hydrolases"/>
    <property type="match status" value="1"/>
</dbReference>
<comment type="caution">
    <text evidence="2">The sequence shown here is derived from an EMBL/GenBank/DDBJ whole genome shotgun (WGS) entry which is preliminary data.</text>
</comment>
<protein>
    <submittedName>
        <fullName evidence="2">AAA family ATPase</fullName>
    </submittedName>
</protein>
<name>A0A942TFR5_9BACI</name>
<organism evidence="2 3">
    <name type="scientific">Lederbergia citri</name>
    <dbReference type="NCBI Taxonomy" id="2833580"/>
    <lineage>
        <taxon>Bacteria</taxon>
        <taxon>Bacillati</taxon>
        <taxon>Bacillota</taxon>
        <taxon>Bacilli</taxon>
        <taxon>Bacillales</taxon>
        <taxon>Bacillaceae</taxon>
        <taxon>Lederbergia</taxon>
    </lineage>
</organism>
<evidence type="ECO:0000313" key="3">
    <source>
        <dbReference type="Proteomes" id="UP000681414"/>
    </source>
</evidence>
<dbReference type="GO" id="GO:0005524">
    <property type="term" value="F:ATP binding"/>
    <property type="evidence" value="ECO:0007669"/>
    <property type="project" value="InterPro"/>
</dbReference>
<evidence type="ECO:0000313" key="2">
    <source>
        <dbReference type="EMBL" id="MBS4195382.1"/>
    </source>
</evidence>
<dbReference type="PROSITE" id="PS51199">
    <property type="entry name" value="SF4_HELICASE"/>
    <property type="match status" value="1"/>
</dbReference>
<evidence type="ECO:0000259" key="1">
    <source>
        <dbReference type="PROSITE" id="PS51199"/>
    </source>
</evidence>
<dbReference type="SUPFAM" id="SSF52540">
    <property type="entry name" value="P-loop containing nucleoside triphosphate hydrolases"/>
    <property type="match status" value="1"/>
</dbReference>
<dbReference type="InterPro" id="IPR007694">
    <property type="entry name" value="DNA_helicase_DnaB-like_C"/>
</dbReference>
<dbReference type="Proteomes" id="UP000681414">
    <property type="component" value="Unassembled WGS sequence"/>
</dbReference>
<keyword evidence="3" id="KW-1185">Reference proteome</keyword>
<gene>
    <name evidence="2" type="ORF">KHA97_09975</name>
</gene>
<dbReference type="InterPro" id="IPR027417">
    <property type="entry name" value="P-loop_NTPase"/>
</dbReference>
<dbReference type="EMBL" id="JAGYPG010000002">
    <property type="protein sequence ID" value="MBS4195382.1"/>
    <property type="molecule type" value="Genomic_DNA"/>
</dbReference>
<sequence length="450" mass="50264">MEYAKLFLSKVIDANDPSALARFNIAESDFPTDAERKAYRFIVDYAQANRNNAPSYATVAAEVPEFGAEYVPGVTDSYEYLAREIKDHSAKLLLAEYLPKLVEKFNEGERGEKLLDDLRKNYERITIGTSVREKVGTDIKLDGQSFIDEYLDRKAGKSFKLWRSKFPTINEQIGGYFSGNMYTWYGRSGRGKSVFTMEEIIEAAFQGANVLVWAMEMSRFEWMARAYSTISGRKGYVSAQINGIDYDAGFENRALLSGKLSEEFEAGLRVFVTMLEEGEIMAGNITLRAADDADFVTRDIRQLEADIIATKADIVLVDPIYLMDFENNTSRTAGGDVANTSKKIRRMAGTYKAVIHVVTQAEEVKDDTDDEGNRELRPPKRAEIKKTKAVLEDAANTFGIDSLDGEGIIEIGKGRNGGEGSQISVLYLPNYGIVREFPKGEEAVAGQFDF</sequence>
<dbReference type="AlphaFoldDB" id="A0A942TFR5"/>
<dbReference type="Pfam" id="PF13481">
    <property type="entry name" value="AAA_25"/>
    <property type="match status" value="1"/>
</dbReference>
<feature type="domain" description="SF4 helicase" evidence="1">
    <location>
        <begin position="155"/>
        <end position="443"/>
    </location>
</feature>
<accession>A0A942TFR5</accession>
<dbReference type="GO" id="GO:0003678">
    <property type="term" value="F:DNA helicase activity"/>
    <property type="evidence" value="ECO:0007669"/>
    <property type="project" value="InterPro"/>
</dbReference>
<dbReference type="GO" id="GO:0006260">
    <property type="term" value="P:DNA replication"/>
    <property type="evidence" value="ECO:0007669"/>
    <property type="project" value="InterPro"/>
</dbReference>
<reference evidence="2 3" key="1">
    <citation type="submission" date="2021-05" db="EMBL/GenBank/DDBJ databases">
        <title>Novel Bacillus species.</title>
        <authorList>
            <person name="Liu G."/>
        </authorList>
    </citation>
    <scope>NUCLEOTIDE SEQUENCE [LARGE SCALE GENOMIC DNA]</scope>
    <source>
        <strain evidence="3">FJAT-49780</strain>
    </source>
</reference>